<comment type="catalytic activity">
    <reaction evidence="1">
        <text>S-ubiquitinyl-[E2 ubiquitin-conjugating enzyme]-L-cysteine + [acceptor protein]-L-lysine = [E2 ubiquitin-conjugating enzyme]-L-cysteine + N(6)-ubiquitinyl-[acceptor protein]-L-lysine.</text>
        <dbReference type="EC" id="2.3.2.27"/>
    </reaction>
</comment>
<evidence type="ECO:0000256" key="10">
    <source>
        <dbReference type="ARBA" id="ARBA00022833"/>
    </source>
</evidence>
<proteinExistence type="inferred from homology"/>
<dbReference type="InterPro" id="IPR001841">
    <property type="entry name" value="Znf_RING"/>
</dbReference>
<dbReference type="InterPro" id="IPR013083">
    <property type="entry name" value="Znf_RING/FYVE/PHD"/>
</dbReference>
<dbReference type="SMART" id="SM00184">
    <property type="entry name" value="RING"/>
    <property type="match status" value="1"/>
</dbReference>
<keyword evidence="12 15" id="KW-0472">Membrane</keyword>
<evidence type="ECO:0000256" key="1">
    <source>
        <dbReference type="ARBA" id="ARBA00000900"/>
    </source>
</evidence>
<evidence type="ECO:0000256" key="11">
    <source>
        <dbReference type="ARBA" id="ARBA00022989"/>
    </source>
</evidence>
<reference evidence="18" key="1">
    <citation type="submission" date="2022-04" db="EMBL/GenBank/DDBJ databases">
        <title>Carnegiea gigantea Genome sequencing and assembly v2.</title>
        <authorList>
            <person name="Copetti D."/>
            <person name="Sanderson M.J."/>
            <person name="Burquez A."/>
            <person name="Wojciechowski M.F."/>
        </authorList>
    </citation>
    <scope>NUCLEOTIDE SEQUENCE</scope>
    <source>
        <strain evidence="18">SGP5-SGP5p</strain>
        <tissue evidence="18">Aerial part</tissue>
    </source>
</reference>
<evidence type="ECO:0000256" key="12">
    <source>
        <dbReference type="ARBA" id="ARBA00023136"/>
    </source>
</evidence>
<feature type="signal peptide" evidence="16">
    <location>
        <begin position="1"/>
        <end position="21"/>
    </location>
</feature>
<keyword evidence="10" id="KW-0862">Zinc</keyword>
<protein>
    <recommendedName>
        <fullName evidence="4">RING-type E3 ubiquitin transferase</fullName>
        <ecNumber evidence="4">2.3.2.27</ecNumber>
    </recommendedName>
</protein>
<feature type="domain" description="RING-type" evidence="17">
    <location>
        <begin position="111"/>
        <end position="153"/>
    </location>
</feature>
<dbReference type="GO" id="GO:0008270">
    <property type="term" value="F:zinc ion binding"/>
    <property type="evidence" value="ECO:0007669"/>
    <property type="project" value="UniProtKB-KW"/>
</dbReference>
<dbReference type="GO" id="GO:0016020">
    <property type="term" value="C:membrane"/>
    <property type="evidence" value="ECO:0007669"/>
    <property type="project" value="UniProtKB-SubCell"/>
</dbReference>
<evidence type="ECO:0000256" key="15">
    <source>
        <dbReference type="SAM" id="Phobius"/>
    </source>
</evidence>
<dbReference type="SUPFAM" id="SSF57850">
    <property type="entry name" value="RING/U-box"/>
    <property type="match status" value="1"/>
</dbReference>
<evidence type="ECO:0000256" key="13">
    <source>
        <dbReference type="ARBA" id="ARBA00024209"/>
    </source>
</evidence>
<evidence type="ECO:0000259" key="17">
    <source>
        <dbReference type="PROSITE" id="PS50089"/>
    </source>
</evidence>
<dbReference type="EC" id="2.3.2.27" evidence="4"/>
<dbReference type="AlphaFoldDB" id="A0A9Q1JZ66"/>
<keyword evidence="11 15" id="KW-1133">Transmembrane helix</keyword>
<evidence type="ECO:0000256" key="6">
    <source>
        <dbReference type="ARBA" id="ARBA00022692"/>
    </source>
</evidence>
<dbReference type="PROSITE" id="PS50089">
    <property type="entry name" value="ZF_RING_2"/>
    <property type="match status" value="1"/>
</dbReference>
<comment type="similarity">
    <text evidence="13">Belongs to the RING-type zinc finger family. ATL subfamily.</text>
</comment>
<keyword evidence="16" id="KW-0732">Signal</keyword>
<evidence type="ECO:0000256" key="7">
    <source>
        <dbReference type="ARBA" id="ARBA00022723"/>
    </source>
</evidence>
<evidence type="ECO:0000256" key="3">
    <source>
        <dbReference type="ARBA" id="ARBA00004906"/>
    </source>
</evidence>
<accession>A0A9Q1JZ66</accession>
<dbReference type="Gene3D" id="3.30.40.10">
    <property type="entry name" value="Zinc/RING finger domain, C3HC4 (zinc finger)"/>
    <property type="match status" value="1"/>
</dbReference>
<feature type="chain" id="PRO_5040122134" description="RING-type E3 ubiquitin transferase" evidence="16">
    <location>
        <begin position="22"/>
        <end position="300"/>
    </location>
</feature>
<keyword evidence="5" id="KW-0808">Transferase</keyword>
<comment type="caution">
    <text evidence="18">The sequence shown here is derived from an EMBL/GenBank/DDBJ whole genome shotgun (WGS) entry which is preliminary data.</text>
</comment>
<feature type="transmembrane region" description="Helical" evidence="15">
    <location>
        <begin position="37"/>
        <end position="58"/>
    </location>
</feature>
<dbReference type="InterPro" id="IPR053238">
    <property type="entry name" value="RING-H2_zinc_finger"/>
</dbReference>
<keyword evidence="9" id="KW-0833">Ubl conjugation pathway</keyword>
<dbReference type="PANTHER" id="PTHR14155">
    <property type="entry name" value="RING FINGER DOMAIN-CONTAINING"/>
    <property type="match status" value="1"/>
</dbReference>
<keyword evidence="8 14" id="KW-0863">Zinc-finger</keyword>
<dbReference type="Proteomes" id="UP001153076">
    <property type="component" value="Unassembled WGS sequence"/>
</dbReference>
<evidence type="ECO:0000256" key="2">
    <source>
        <dbReference type="ARBA" id="ARBA00004167"/>
    </source>
</evidence>
<dbReference type="PANTHER" id="PTHR14155:SF263">
    <property type="entry name" value="E3 UBIQUITIN-PROTEIN LIGASE ATL6"/>
    <property type="match status" value="1"/>
</dbReference>
<sequence length="300" mass="32629">MKTKNPIFLLLLAVPPPYVAAQTAEKSGGHSGVFTPITILIITITVVLFLTGAVAVLIRHLADGGLGLYATTTAGGLPAAPGLDADSINSIPTYLYSEVKEHRIEKVELECAVCLCEFEDSDILRLLPGCCHVFHPQCIDPWLTSHVTCPICRQSLLEPESGTLRPHTIIDIPPSGAESNGHDQATVKLDDHHDDYHNHELSGDDYHEKKEIVGKFVRSHSTGHSLGDAQRFALSLPDKVQNGSENGGGPLNCMVSPRTEYRRTGWFSMTPPLILPRPGWVCPPIPAGLNLINGLIYKQR</sequence>
<name>A0A9Q1JZ66_9CARY</name>
<evidence type="ECO:0000256" key="5">
    <source>
        <dbReference type="ARBA" id="ARBA00022679"/>
    </source>
</evidence>
<evidence type="ECO:0000313" key="18">
    <source>
        <dbReference type="EMBL" id="KAJ8433808.1"/>
    </source>
</evidence>
<keyword evidence="7" id="KW-0479">Metal-binding</keyword>
<evidence type="ECO:0000256" key="16">
    <source>
        <dbReference type="SAM" id="SignalP"/>
    </source>
</evidence>
<organism evidence="18 19">
    <name type="scientific">Carnegiea gigantea</name>
    <dbReference type="NCBI Taxonomy" id="171969"/>
    <lineage>
        <taxon>Eukaryota</taxon>
        <taxon>Viridiplantae</taxon>
        <taxon>Streptophyta</taxon>
        <taxon>Embryophyta</taxon>
        <taxon>Tracheophyta</taxon>
        <taxon>Spermatophyta</taxon>
        <taxon>Magnoliopsida</taxon>
        <taxon>eudicotyledons</taxon>
        <taxon>Gunneridae</taxon>
        <taxon>Pentapetalae</taxon>
        <taxon>Caryophyllales</taxon>
        <taxon>Cactineae</taxon>
        <taxon>Cactaceae</taxon>
        <taxon>Cactoideae</taxon>
        <taxon>Echinocereeae</taxon>
        <taxon>Carnegiea</taxon>
    </lineage>
</organism>
<comment type="pathway">
    <text evidence="3">Protein modification; protein ubiquitination.</text>
</comment>
<dbReference type="OrthoDB" id="8062037at2759"/>
<dbReference type="GO" id="GO:0061630">
    <property type="term" value="F:ubiquitin protein ligase activity"/>
    <property type="evidence" value="ECO:0007669"/>
    <property type="project" value="UniProtKB-EC"/>
</dbReference>
<evidence type="ECO:0000313" key="19">
    <source>
        <dbReference type="Proteomes" id="UP001153076"/>
    </source>
</evidence>
<evidence type="ECO:0000256" key="14">
    <source>
        <dbReference type="PROSITE-ProRule" id="PRU00175"/>
    </source>
</evidence>
<keyword evidence="6 15" id="KW-0812">Transmembrane</keyword>
<evidence type="ECO:0000256" key="4">
    <source>
        <dbReference type="ARBA" id="ARBA00012483"/>
    </source>
</evidence>
<dbReference type="Pfam" id="PF13639">
    <property type="entry name" value="zf-RING_2"/>
    <property type="match status" value="1"/>
</dbReference>
<keyword evidence="19" id="KW-1185">Reference proteome</keyword>
<comment type="subcellular location">
    <subcellularLocation>
        <location evidence="2">Membrane</location>
        <topology evidence="2">Single-pass membrane protein</topology>
    </subcellularLocation>
</comment>
<dbReference type="CDD" id="cd16461">
    <property type="entry name" value="RING-H2_EL5-like"/>
    <property type="match status" value="1"/>
</dbReference>
<evidence type="ECO:0000256" key="8">
    <source>
        <dbReference type="ARBA" id="ARBA00022771"/>
    </source>
</evidence>
<dbReference type="EMBL" id="JAKOGI010000517">
    <property type="protein sequence ID" value="KAJ8433808.1"/>
    <property type="molecule type" value="Genomic_DNA"/>
</dbReference>
<evidence type="ECO:0000256" key="9">
    <source>
        <dbReference type="ARBA" id="ARBA00022786"/>
    </source>
</evidence>
<dbReference type="FunFam" id="3.30.40.10:FF:000187">
    <property type="entry name" value="E3 ubiquitin-protein ligase ATL6"/>
    <property type="match status" value="1"/>
</dbReference>
<gene>
    <name evidence="18" type="ORF">Cgig2_025971</name>
</gene>